<dbReference type="OrthoDB" id="116832at2"/>
<feature type="domain" description="Lipid/polyisoprenoid-binding YceI-like" evidence="1">
    <location>
        <begin position="52"/>
        <end position="175"/>
    </location>
</feature>
<accession>A0A372NS09</accession>
<dbReference type="InterPro" id="IPR036761">
    <property type="entry name" value="TTHA0802/YceI-like_sf"/>
</dbReference>
<proteinExistence type="predicted"/>
<dbReference type="InterPro" id="IPR007372">
    <property type="entry name" value="Lipid/polyisoprenoid-bd_YceI"/>
</dbReference>
<keyword evidence="3" id="KW-1185">Reference proteome</keyword>
<protein>
    <submittedName>
        <fullName evidence="2">YceI family protein</fullName>
    </submittedName>
</protein>
<evidence type="ECO:0000313" key="2">
    <source>
        <dbReference type="EMBL" id="RFZ91922.1"/>
    </source>
</evidence>
<evidence type="ECO:0000313" key="3">
    <source>
        <dbReference type="Proteomes" id="UP000264217"/>
    </source>
</evidence>
<dbReference type="Gene3D" id="2.40.128.110">
    <property type="entry name" value="Lipid/polyisoprenoid-binding, YceI-like"/>
    <property type="match status" value="1"/>
</dbReference>
<comment type="caution">
    <text evidence="2">The sequence shown here is derived from an EMBL/GenBank/DDBJ whole genome shotgun (WGS) entry which is preliminary data.</text>
</comment>
<name>A0A372NS09_9SPHI</name>
<organism evidence="2 3">
    <name type="scientific">Mucilaginibacter conchicola</name>
    <dbReference type="NCBI Taxonomy" id="2303333"/>
    <lineage>
        <taxon>Bacteria</taxon>
        <taxon>Pseudomonadati</taxon>
        <taxon>Bacteroidota</taxon>
        <taxon>Sphingobacteriia</taxon>
        <taxon>Sphingobacteriales</taxon>
        <taxon>Sphingobacteriaceae</taxon>
        <taxon>Mucilaginibacter</taxon>
    </lineage>
</organism>
<dbReference type="Proteomes" id="UP000264217">
    <property type="component" value="Unassembled WGS sequence"/>
</dbReference>
<dbReference type="AlphaFoldDB" id="A0A372NS09"/>
<reference evidence="2 3" key="1">
    <citation type="submission" date="2018-08" db="EMBL/GenBank/DDBJ databases">
        <title>Mucilaginibacter sp. MYSH2.</title>
        <authorList>
            <person name="Seo T."/>
        </authorList>
    </citation>
    <scope>NUCLEOTIDE SEQUENCE [LARGE SCALE GENOMIC DNA]</scope>
    <source>
        <strain evidence="2 3">MYSH2</strain>
    </source>
</reference>
<sequence>MKHIGLILLVWFGINQAGQGIYVCKNAVVNIYSKAPLEDIEAKSDKGTSVLNAGTGEFAFAVPIRSFTFQKSLMQEHFNENYMESDKYPQASFKGKINEKVDISKDGTYPVTATGVFEAHGVKQNRTIPGKLTVSGGKVTLASEFVVACKDHKIEIPTLVFQKIAETIKVNVTATYTPNK</sequence>
<gene>
    <name evidence="2" type="ORF">D0C36_10765</name>
</gene>
<dbReference type="Pfam" id="PF04264">
    <property type="entry name" value="YceI"/>
    <property type="match status" value="1"/>
</dbReference>
<evidence type="ECO:0000259" key="1">
    <source>
        <dbReference type="Pfam" id="PF04264"/>
    </source>
</evidence>
<dbReference type="SUPFAM" id="SSF101874">
    <property type="entry name" value="YceI-like"/>
    <property type="match status" value="1"/>
</dbReference>
<dbReference type="EMBL" id="QWDC01000002">
    <property type="protein sequence ID" value="RFZ91922.1"/>
    <property type="molecule type" value="Genomic_DNA"/>
</dbReference>
<dbReference type="RefSeq" id="WP_117391635.1">
    <property type="nucleotide sequence ID" value="NZ_QWDC01000002.1"/>
</dbReference>